<dbReference type="PANTHER" id="PTHR10622:SF10">
    <property type="entry name" value="HET DOMAIN-CONTAINING PROTEIN"/>
    <property type="match status" value="1"/>
</dbReference>
<evidence type="ECO:0008006" key="6">
    <source>
        <dbReference type="Google" id="ProtNLM"/>
    </source>
</evidence>
<evidence type="ECO:0000256" key="1">
    <source>
        <dbReference type="SAM" id="MobiDB-lite"/>
    </source>
</evidence>
<feature type="domain" description="DUF8212" evidence="3">
    <location>
        <begin position="207"/>
        <end position="241"/>
    </location>
</feature>
<dbReference type="PANTHER" id="PTHR10622">
    <property type="entry name" value="HET DOMAIN-CONTAINING PROTEIN"/>
    <property type="match status" value="1"/>
</dbReference>
<dbReference type="InterPro" id="IPR058525">
    <property type="entry name" value="DUF8212"/>
</dbReference>
<feature type="region of interest" description="Disordered" evidence="1">
    <location>
        <begin position="261"/>
        <end position="285"/>
    </location>
</feature>
<reference evidence="4" key="1">
    <citation type="submission" date="2021-12" db="EMBL/GenBank/DDBJ databases">
        <title>Black yeast isolated from Biological Soil Crust.</title>
        <authorList>
            <person name="Kurbessoian T."/>
        </authorList>
    </citation>
    <scope>NUCLEOTIDE SEQUENCE</scope>
    <source>
        <strain evidence="4">CCFEE 5208</strain>
    </source>
</reference>
<evidence type="ECO:0000259" key="3">
    <source>
        <dbReference type="Pfam" id="PF26640"/>
    </source>
</evidence>
<organism evidence="4 5">
    <name type="scientific">Friedmanniomyces endolithicus</name>
    <dbReference type="NCBI Taxonomy" id="329885"/>
    <lineage>
        <taxon>Eukaryota</taxon>
        <taxon>Fungi</taxon>
        <taxon>Dikarya</taxon>
        <taxon>Ascomycota</taxon>
        <taxon>Pezizomycotina</taxon>
        <taxon>Dothideomycetes</taxon>
        <taxon>Dothideomycetidae</taxon>
        <taxon>Mycosphaerellales</taxon>
        <taxon>Teratosphaeriaceae</taxon>
        <taxon>Friedmanniomyces</taxon>
    </lineage>
</organism>
<dbReference type="Proteomes" id="UP001168146">
    <property type="component" value="Unassembled WGS sequence"/>
</dbReference>
<protein>
    <recommendedName>
        <fullName evidence="6">Heterokaryon incompatibility domain-containing protein</fullName>
    </recommendedName>
</protein>
<dbReference type="Pfam" id="PF06985">
    <property type="entry name" value="HET"/>
    <property type="match status" value="1"/>
</dbReference>
<gene>
    <name evidence="4" type="ORF">LTR82_017261</name>
</gene>
<dbReference type="InterPro" id="IPR010730">
    <property type="entry name" value="HET"/>
</dbReference>
<comment type="caution">
    <text evidence="4">The sequence shown here is derived from an EMBL/GenBank/DDBJ whole genome shotgun (WGS) entry which is preliminary data.</text>
</comment>
<evidence type="ECO:0000313" key="4">
    <source>
        <dbReference type="EMBL" id="KAK0304266.1"/>
    </source>
</evidence>
<feature type="domain" description="Heterokaryon incompatibility" evidence="2">
    <location>
        <begin position="25"/>
        <end position="98"/>
    </location>
</feature>
<dbReference type="Pfam" id="PF26640">
    <property type="entry name" value="DUF8212"/>
    <property type="match status" value="1"/>
</dbReference>
<dbReference type="AlphaFoldDB" id="A0AAN6J4K3"/>
<sequence length="285" mass="32718">MRLIRVDPLEFVELDEPATRALAKYAILSHTWRYGHEVLFEDVAPKLQDTAKLKPGFSKVANACRQAAKDGLDYVWIDTCCIDKKNSAEVQEVINRMQAHDKIVDGTYADLPTPFFLQELIATIDVFFYDTDWTPLCNLRDDFKLIASITALDVRLLQHKRDPESYSVAQRMSWAAKRRGSRIEDSAYSLLGIFDVHMTMLYGEGTNAFRRLQEEIIRVSTDHSMFAWERLSTVSDQKPRGVWASAGGLRRLQANRQAFRTITRPLQTDKPRTQDPTPSRQRHIG</sequence>
<evidence type="ECO:0000259" key="2">
    <source>
        <dbReference type="Pfam" id="PF06985"/>
    </source>
</evidence>
<dbReference type="EMBL" id="JASUXU010000132">
    <property type="protein sequence ID" value="KAK0304266.1"/>
    <property type="molecule type" value="Genomic_DNA"/>
</dbReference>
<name>A0AAN6J4K3_9PEZI</name>
<proteinExistence type="predicted"/>
<evidence type="ECO:0000313" key="5">
    <source>
        <dbReference type="Proteomes" id="UP001168146"/>
    </source>
</evidence>
<accession>A0AAN6J4K3</accession>